<comment type="caution">
    <text evidence="3">The sequence shown here is derived from an EMBL/GenBank/DDBJ whole genome shotgun (WGS) entry which is preliminary data.</text>
</comment>
<name>A0AAV1RXG5_9ROSI</name>
<dbReference type="AlphaFoldDB" id="A0AAV1RXG5"/>
<feature type="region of interest" description="Disordered" evidence="1">
    <location>
        <begin position="47"/>
        <end position="73"/>
    </location>
</feature>
<keyword evidence="2" id="KW-0472">Membrane</keyword>
<accession>A0AAV1RXG5</accession>
<gene>
    <name evidence="3" type="ORF">DCAF_LOCUS16112</name>
</gene>
<evidence type="ECO:0000256" key="1">
    <source>
        <dbReference type="SAM" id="MobiDB-lite"/>
    </source>
</evidence>
<organism evidence="3 4">
    <name type="scientific">Dovyalis caffra</name>
    <dbReference type="NCBI Taxonomy" id="77055"/>
    <lineage>
        <taxon>Eukaryota</taxon>
        <taxon>Viridiplantae</taxon>
        <taxon>Streptophyta</taxon>
        <taxon>Embryophyta</taxon>
        <taxon>Tracheophyta</taxon>
        <taxon>Spermatophyta</taxon>
        <taxon>Magnoliopsida</taxon>
        <taxon>eudicotyledons</taxon>
        <taxon>Gunneridae</taxon>
        <taxon>Pentapetalae</taxon>
        <taxon>rosids</taxon>
        <taxon>fabids</taxon>
        <taxon>Malpighiales</taxon>
        <taxon>Salicaceae</taxon>
        <taxon>Flacourtieae</taxon>
        <taxon>Dovyalis</taxon>
    </lineage>
</organism>
<evidence type="ECO:0000313" key="3">
    <source>
        <dbReference type="EMBL" id="CAK7341097.1"/>
    </source>
</evidence>
<dbReference type="EMBL" id="CAWUPB010001160">
    <property type="protein sequence ID" value="CAK7341097.1"/>
    <property type="molecule type" value="Genomic_DNA"/>
</dbReference>
<dbReference type="Proteomes" id="UP001314170">
    <property type="component" value="Unassembled WGS sequence"/>
</dbReference>
<reference evidence="3 4" key="1">
    <citation type="submission" date="2024-01" db="EMBL/GenBank/DDBJ databases">
        <authorList>
            <person name="Waweru B."/>
        </authorList>
    </citation>
    <scope>NUCLEOTIDE SEQUENCE [LARGE SCALE GENOMIC DNA]</scope>
</reference>
<evidence type="ECO:0000313" key="4">
    <source>
        <dbReference type="Proteomes" id="UP001314170"/>
    </source>
</evidence>
<keyword evidence="2" id="KW-0812">Transmembrane</keyword>
<sequence>MGAISCFLKFIFIYTLIFLHVSGMAFGAFPSNNIDYKLKRLPIKMALRQSPASPPPPQIATRRGPGKEARPCKGPRAGQFAACGKDLGLLSLARLNQIFED</sequence>
<evidence type="ECO:0000256" key="2">
    <source>
        <dbReference type="SAM" id="Phobius"/>
    </source>
</evidence>
<keyword evidence="2" id="KW-1133">Transmembrane helix</keyword>
<feature type="transmembrane region" description="Helical" evidence="2">
    <location>
        <begin position="7"/>
        <end position="29"/>
    </location>
</feature>
<proteinExistence type="predicted"/>
<keyword evidence="4" id="KW-1185">Reference proteome</keyword>
<protein>
    <submittedName>
        <fullName evidence="3">Uncharacterized protein</fullName>
    </submittedName>
</protein>